<gene>
    <name evidence="4" type="ORF">CHIRRI_LOCUS14488</name>
</gene>
<evidence type="ECO:0000256" key="2">
    <source>
        <dbReference type="SAM" id="Coils"/>
    </source>
</evidence>
<organism evidence="4 5">
    <name type="scientific">Chironomus riparius</name>
    <dbReference type="NCBI Taxonomy" id="315576"/>
    <lineage>
        <taxon>Eukaryota</taxon>
        <taxon>Metazoa</taxon>
        <taxon>Ecdysozoa</taxon>
        <taxon>Arthropoda</taxon>
        <taxon>Hexapoda</taxon>
        <taxon>Insecta</taxon>
        <taxon>Pterygota</taxon>
        <taxon>Neoptera</taxon>
        <taxon>Endopterygota</taxon>
        <taxon>Diptera</taxon>
        <taxon>Nematocera</taxon>
        <taxon>Chironomoidea</taxon>
        <taxon>Chironomidae</taxon>
        <taxon>Chironominae</taxon>
        <taxon>Chironomus</taxon>
    </lineage>
</organism>
<sequence>MEKRLSWLIFVYINFVLSLDIECEYDIFDNRHAYGDKYRCLVKNDIDIDLPDEVQIESITGDHMSGKSDDNEMHFHISDKNIQYFPRGMQKFYKNLKGIIIWHSQLKEIHQDDLKPYPGLNNLYLSGNGIEIIEDGLFDYNPDIKVIIFENTKLFHISPTAFNNLAKLKTLFFNGNICTNLYSVKNRAVTLKVIKGVKNSCTSLEFLSLRRKLDNLEQISKNLNFANSQIFSQNLINFQELFTASKFASFSPFKQKFQNLIELKITSPTEDSCRSKEIGLETLKHKIDTDLFDTQQNMLKAMDSKIEELETRLTRNIEAILEEKLEKVMINVNKLIAMI</sequence>
<evidence type="ECO:0000313" key="4">
    <source>
        <dbReference type="EMBL" id="CAG9811681.1"/>
    </source>
</evidence>
<dbReference type="InterPro" id="IPR001611">
    <property type="entry name" value="Leu-rich_rpt"/>
</dbReference>
<dbReference type="Proteomes" id="UP001153620">
    <property type="component" value="Chromosome 4"/>
</dbReference>
<dbReference type="InterPro" id="IPR050328">
    <property type="entry name" value="Dev_Immune_Receptor"/>
</dbReference>
<protein>
    <submittedName>
        <fullName evidence="4">Uncharacterized protein</fullName>
    </submittedName>
</protein>
<accession>A0A9N9WZB5</accession>
<keyword evidence="2" id="KW-0175">Coiled coil</keyword>
<reference evidence="4" key="1">
    <citation type="submission" date="2022-01" db="EMBL/GenBank/DDBJ databases">
        <authorList>
            <person name="King R."/>
        </authorList>
    </citation>
    <scope>NUCLEOTIDE SEQUENCE</scope>
</reference>
<feature type="signal peptide" evidence="3">
    <location>
        <begin position="1"/>
        <end position="18"/>
    </location>
</feature>
<keyword evidence="1 3" id="KW-0732">Signal</keyword>
<reference evidence="4" key="2">
    <citation type="submission" date="2022-10" db="EMBL/GenBank/DDBJ databases">
        <authorList>
            <consortium name="ENA_rothamsted_submissions"/>
            <consortium name="culmorum"/>
            <person name="King R."/>
        </authorList>
    </citation>
    <scope>NUCLEOTIDE SEQUENCE</scope>
</reference>
<dbReference type="InterPro" id="IPR032675">
    <property type="entry name" value="LRR_dom_sf"/>
</dbReference>
<keyword evidence="5" id="KW-1185">Reference proteome</keyword>
<dbReference type="PANTHER" id="PTHR24373:SF370">
    <property type="entry name" value="FISH-LIPS, ISOFORM E"/>
    <property type="match status" value="1"/>
</dbReference>
<dbReference type="AlphaFoldDB" id="A0A9N9WZB5"/>
<dbReference type="Gene3D" id="3.80.10.10">
    <property type="entry name" value="Ribonuclease Inhibitor"/>
    <property type="match status" value="1"/>
</dbReference>
<dbReference type="Pfam" id="PF13855">
    <property type="entry name" value="LRR_8"/>
    <property type="match status" value="1"/>
</dbReference>
<dbReference type="GO" id="GO:0031012">
    <property type="term" value="C:extracellular matrix"/>
    <property type="evidence" value="ECO:0007669"/>
    <property type="project" value="TreeGrafter"/>
</dbReference>
<evidence type="ECO:0000256" key="3">
    <source>
        <dbReference type="SAM" id="SignalP"/>
    </source>
</evidence>
<evidence type="ECO:0000256" key="1">
    <source>
        <dbReference type="ARBA" id="ARBA00022729"/>
    </source>
</evidence>
<feature type="coiled-coil region" evidence="2">
    <location>
        <begin position="292"/>
        <end position="319"/>
    </location>
</feature>
<name>A0A9N9WZB5_9DIPT</name>
<dbReference type="EMBL" id="OU895880">
    <property type="protein sequence ID" value="CAG9811681.1"/>
    <property type="molecule type" value="Genomic_DNA"/>
</dbReference>
<dbReference type="SUPFAM" id="SSF52058">
    <property type="entry name" value="L domain-like"/>
    <property type="match status" value="1"/>
</dbReference>
<dbReference type="GO" id="GO:0005615">
    <property type="term" value="C:extracellular space"/>
    <property type="evidence" value="ECO:0007669"/>
    <property type="project" value="TreeGrafter"/>
</dbReference>
<proteinExistence type="predicted"/>
<feature type="chain" id="PRO_5040314788" evidence="3">
    <location>
        <begin position="19"/>
        <end position="339"/>
    </location>
</feature>
<evidence type="ECO:0000313" key="5">
    <source>
        <dbReference type="Proteomes" id="UP001153620"/>
    </source>
</evidence>
<dbReference type="OrthoDB" id="676979at2759"/>
<dbReference type="PANTHER" id="PTHR24373">
    <property type="entry name" value="SLIT RELATED LEUCINE-RICH REPEAT NEURONAL PROTEIN"/>
    <property type="match status" value="1"/>
</dbReference>